<dbReference type="RefSeq" id="WP_419192009.1">
    <property type="nucleotide sequence ID" value="NZ_CP036287.1"/>
</dbReference>
<sequence>MSKSIKREPRVVVGWREWVALPDLGVETIKAKVDTGARTSSLHAFNVVEFQRDGQDMVRFAIHPEQGRKRPEIQTEAPLLERRKVTPSSGHAELRPVVSTHIELLGRVFEVELTLTRRDAMGFRMLLGRQALRGRFVVDPGRSFLNGRRIKGTKRLKSSRPPAGDSTPSS</sequence>
<dbReference type="KEGG" id="pbap:Pla133_02210"/>
<dbReference type="Pfam" id="PF05618">
    <property type="entry name" value="Zn_protease"/>
    <property type="match status" value="1"/>
</dbReference>
<dbReference type="InterPro" id="IPR021109">
    <property type="entry name" value="Peptidase_aspartic_dom_sf"/>
</dbReference>
<protein>
    <recommendedName>
        <fullName evidence="2">Retropepsin-like aspartic endopeptidase domain-containing protein</fullName>
    </recommendedName>
</protein>
<name>A0A518BDV0_9BACT</name>
<feature type="compositionally biased region" description="Basic residues" evidence="1">
    <location>
        <begin position="148"/>
        <end position="158"/>
    </location>
</feature>
<evidence type="ECO:0000313" key="3">
    <source>
        <dbReference type="EMBL" id="QDU65157.1"/>
    </source>
</evidence>
<gene>
    <name evidence="3" type="ORF">Pla133_02210</name>
</gene>
<evidence type="ECO:0000313" key="4">
    <source>
        <dbReference type="Proteomes" id="UP000316921"/>
    </source>
</evidence>
<dbReference type="PANTHER" id="PTHR38037:SF1">
    <property type="entry name" value="ATP-DEPENDENT ZINC PROTEASE DOMAIN-CONTAINING PROTEIN-RELATED"/>
    <property type="match status" value="1"/>
</dbReference>
<dbReference type="Gene3D" id="2.40.70.10">
    <property type="entry name" value="Acid Proteases"/>
    <property type="match status" value="1"/>
</dbReference>
<accession>A0A518BDV0</accession>
<dbReference type="AlphaFoldDB" id="A0A518BDV0"/>
<feature type="region of interest" description="Disordered" evidence="1">
    <location>
        <begin position="148"/>
        <end position="170"/>
    </location>
</feature>
<dbReference type="Proteomes" id="UP000316921">
    <property type="component" value="Chromosome"/>
</dbReference>
<organism evidence="3 4">
    <name type="scientific">Engelhardtia mirabilis</name>
    <dbReference type="NCBI Taxonomy" id="2528011"/>
    <lineage>
        <taxon>Bacteria</taxon>
        <taxon>Pseudomonadati</taxon>
        <taxon>Planctomycetota</taxon>
        <taxon>Planctomycetia</taxon>
        <taxon>Planctomycetia incertae sedis</taxon>
        <taxon>Engelhardtia</taxon>
    </lineage>
</organism>
<dbReference type="EMBL" id="CP036287">
    <property type="protein sequence ID" value="QDU65157.1"/>
    <property type="molecule type" value="Genomic_DNA"/>
</dbReference>
<reference evidence="3 4" key="1">
    <citation type="submission" date="2019-02" db="EMBL/GenBank/DDBJ databases">
        <title>Deep-cultivation of Planctomycetes and their phenomic and genomic characterization uncovers novel biology.</title>
        <authorList>
            <person name="Wiegand S."/>
            <person name="Jogler M."/>
            <person name="Boedeker C."/>
            <person name="Pinto D."/>
            <person name="Vollmers J."/>
            <person name="Rivas-Marin E."/>
            <person name="Kohn T."/>
            <person name="Peeters S.H."/>
            <person name="Heuer A."/>
            <person name="Rast P."/>
            <person name="Oberbeckmann S."/>
            <person name="Bunk B."/>
            <person name="Jeske O."/>
            <person name="Meyerdierks A."/>
            <person name="Storesund J.E."/>
            <person name="Kallscheuer N."/>
            <person name="Luecker S."/>
            <person name="Lage O.M."/>
            <person name="Pohl T."/>
            <person name="Merkel B.J."/>
            <person name="Hornburger P."/>
            <person name="Mueller R.-W."/>
            <person name="Bruemmer F."/>
            <person name="Labrenz M."/>
            <person name="Spormann A.M."/>
            <person name="Op den Camp H."/>
            <person name="Overmann J."/>
            <person name="Amann R."/>
            <person name="Jetten M.S.M."/>
            <person name="Mascher T."/>
            <person name="Medema M.H."/>
            <person name="Devos D.P."/>
            <person name="Kaster A.-K."/>
            <person name="Ovreas L."/>
            <person name="Rohde M."/>
            <person name="Galperin M.Y."/>
            <person name="Jogler C."/>
        </authorList>
    </citation>
    <scope>NUCLEOTIDE SEQUENCE [LARGE SCALE GENOMIC DNA]</scope>
    <source>
        <strain evidence="3 4">Pla133</strain>
    </source>
</reference>
<proteinExistence type="predicted"/>
<dbReference type="SUPFAM" id="SSF50630">
    <property type="entry name" value="Acid proteases"/>
    <property type="match status" value="1"/>
</dbReference>
<feature type="domain" description="Retropepsin-like aspartic endopeptidase" evidence="2">
    <location>
        <begin position="12"/>
        <end position="147"/>
    </location>
</feature>
<dbReference type="PANTHER" id="PTHR38037">
    <property type="entry name" value="ZN_PROTEASE DOMAIN-CONTAINING PROTEIN"/>
    <property type="match status" value="1"/>
</dbReference>
<dbReference type="InterPro" id="IPR008503">
    <property type="entry name" value="Asp_endopeptidase"/>
</dbReference>
<evidence type="ECO:0000256" key="1">
    <source>
        <dbReference type="SAM" id="MobiDB-lite"/>
    </source>
</evidence>
<evidence type="ECO:0000259" key="2">
    <source>
        <dbReference type="Pfam" id="PF05618"/>
    </source>
</evidence>
<keyword evidence="4" id="KW-1185">Reference proteome</keyword>